<protein>
    <submittedName>
        <fullName evidence="2">Metallo-beta-lactamase domain protein</fullName>
    </submittedName>
</protein>
<feature type="domain" description="Metallo-beta-lactamase" evidence="1">
    <location>
        <begin position="20"/>
        <end position="199"/>
    </location>
</feature>
<organism evidence="2 3">
    <name type="scientific">Flavonifractor plautii ATCC 29863</name>
    <dbReference type="NCBI Taxonomy" id="411475"/>
    <lineage>
        <taxon>Bacteria</taxon>
        <taxon>Bacillati</taxon>
        <taxon>Bacillota</taxon>
        <taxon>Clostridia</taxon>
        <taxon>Eubacteriales</taxon>
        <taxon>Oscillospiraceae</taxon>
        <taxon>Flavonifractor</taxon>
    </lineage>
</organism>
<evidence type="ECO:0000259" key="1">
    <source>
        <dbReference type="Pfam" id="PF12706"/>
    </source>
</evidence>
<dbReference type="AlphaFoldDB" id="G9YN42"/>
<dbReference type="EMBL" id="AGCK01000060">
    <property type="protein sequence ID" value="EHM53669.1"/>
    <property type="molecule type" value="Genomic_DNA"/>
</dbReference>
<sequence>MTYNIVSTGSKGNAVVINDRILIDCGVPFKALERVKKDLRLVLLTHIHGDHFNPRTVRALAKERPSIRWGCCEWMVGPLLEAGVDKRRIDVISPHGYKDIADAALYKGLACVRPEFIPHNVPNCAWHIFDGKEHLFYATDTGTLDGIEARGYDLYMVEANHTRAELEARMEAKRAAGEFSYEWAAAQNHLSREQAEDWLYQQMGPNSRYVFLHQHHEEGS</sequence>
<dbReference type="SUPFAM" id="SSF56281">
    <property type="entry name" value="Metallo-hydrolase/oxidoreductase"/>
    <property type="match status" value="1"/>
</dbReference>
<dbReference type="GeneID" id="63974451"/>
<reference evidence="2 3" key="1">
    <citation type="submission" date="2011-08" db="EMBL/GenBank/DDBJ databases">
        <authorList>
            <person name="Weinstock G."/>
            <person name="Sodergren E."/>
            <person name="Clifton S."/>
            <person name="Fulton L."/>
            <person name="Fulton B."/>
            <person name="Courtney L."/>
            <person name="Fronick C."/>
            <person name="Harrison M."/>
            <person name="Strong C."/>
            <person name="Farmer C."/>
            <person name="Delahaunty K."/>
            <person name="Markovic C."/>
            <person name="Hall O."/>
            <person name="Minx P."/>
            <person name="Tomlinson C."/>
            <person name="Mitreva M."/>
            <person name="Hou S."/>
            <person name="Chen J."/>
            <person name="Wollam A."/>
            <person name="Pepin K.H."/>
            <person name="Johnson M."/>
            <person name="Bhonagiri V."/>
            <person name="Zhang X."/>
            <person name="Suruliraj S."/>
            <person name="Warren W."/>
            <person name="Chinwalla A."/>
            <person name="Mardis E.R."/>
            <person name="Wilson R.K."/>
        </authorList>
    </citation>
    <scope>NUCLEOTIDE SEQUENCE [LARGE SCALE GENOMIC DNA]</scope>
    <source>
        <strain evidence="2 3">ATCC 29863</strain>
    </source>
</reference>
<dbReference type="Gene3D" id="3.60.15.10">
    <property type="entry name" value="Ribonuclease Z/Hydroxyacylglutathione hydrolase-like"/>
    <property type="match status" value="1"/>
</dbReference>
<dbReference type="PATRIC" id="fig|411475.3.peg.795"/>
<dbReference type="Pfam" id="PF12706">
    <property type="entry name" value="Lactamase_B_2"/>
    <property type="match status" value="1"/>
</dbReference>
<gene>
    <name evidence="2" type="ORF">HMPREF0372_00914</name>
</gene>
<accession>G9YN42</accession>
<dbReference type="InterPro" id="IPR001279">
    <property type="entry name" value="Metallo-B-lactamas"/>
</dbReference>
<name>G9YN42_FLAPL</name>
<dbReference type="InterPro" id="IPR036866">
    <property type="entry name" value="RibonucZ/Hydroxyglut_hydro"/>
</dbReference>
<dbReference type="Proteomes" id="UP000004459">
    <property type="component" value="Unassembled WGS sequence"/>
</dbReference>
<evidence type="ECO:0000313" key="2">
    <source>
        <dbReference type="EMBL" id="EHM53669.1"/>
    </source>
</evidence>
<comment type="caution">
    <text evidence="2">The sequence shown here is derived from an EMBL/GenBank/DDBJ whole genome shotgun (WGS) entry which is preliminary data.</text>
</comment>
<dbReference type="RefSeq" id="WP_007489189.1">
    <property type="nucleotide sequence ID" value="NZ_JH417672.1"/>
</dbReference>
<evidence type="ECO:0000313" key="3">
    <source>
        <dbReference type="Proteomes" id="UP000004459"/>
    </source>
</evidence>
<dbReference type="HOGENOM" id="CLU_1286885_0_0_9"/>
<proteinExistence type="predicted"/>